<evidence type="ECO:0000313" key="4">
    <source>
        <dbReference type="EMBL" id="MEN2792151.1"/>
    </source>
</evidence>
<comment type="caution">
    <text evidence="4">The sequence shown here is derived from an EMBL/GenBank/DDBJ whole genome shotgun (WGS) entry which is preliminary data.</text>
</comment>
<evidence type="ECO:0000256" key="2">
    <source>
        <dbReference type="SAM" id="SignalP"/>
    </source>
</evidence>
<evidence type="ECO:0000313" key="5">
    <source>
        <dbReference type="Proteomes" id="UP001419910"/>
    </source>
</evidence>
<feature type="signal peptide" evidence="2">
    <location>
        <begin position="1"/>
        <end position="22"/>
    </location>
</feature>
<dbReference type="InterPro" id="IPR003646">
    <property type="entry name" value="SH3-like_bac-type"/>
</dbReference>
<accession>A0ABU9Y8P1</accession>
<evidence type="ECO:0000259" key="3">
    <source>
        <dbReference type="Pfam" id="PF08239"/>
    </source>
</evidence>
<gene>
    <name evidence="4" type="ORF">ABC974_21150</name>
</gene>
<keyword evidence="2" id="KW-0732">Signal</keyword>
<dbReference type="Proteomes" id="UP001419910">
    <property type="component" value="Unassembled WGS sequence"/>
</dbReference>
<reference evidence="4 5" key="1">
    <citation type="submission" date="2024-05" db="EMBL/GenBank/DDBJ databases">
        <authorList>
            <person name="Liu Q."/>
            <person name="Xin Y.-H."/>
        </authorList>
    </citation>
    <scope>NUCLEOTIDE SEQUENCE [LARGE SCALE GENOMIC DNA]</scope>
    <source>
        <strain evidence="4 5">CGMCC 1.10181</strain>
    </source>
</reference>
<name>A0ABU9Y8P1_9SPHN</name>
<protein>
    <submittedName>
        <fullName evidence="4">SH3 domain-containing protein</fullName>
    </submittedName>
</protein>
<evidence type="ECO:0000256" key="1">
    <source>
        <dbReference type="SAM" id="MobiDB-lite"/>
    </source>
</evidence>
<dbReference type="Pfam" id="PF08239">
    <property type="entry name" value="SH3_3"/>
    <property type="match status" value="1"/>
</dbReference>
<proteinExistence type="predicted"/>
<feature type="chain" id="PRO_5046277191" evidence="2">
    <location>
        <begin position="23"/>
        <end position="260"/>
    </location>
</feature>
<keyword evidence="5" id="KW-1185">Reference proteome</keyword>
<feature type="domain" description="SH3b" evidence="3">
    <location>
        <begin position="35"/>
        <end position="84"/>
    </location>
</feature>
<feature type="region of interest" description="Disordered" evidence="1">
    <location>
        <begin position="137"/>
        <end position="260"/>
    </location>
</feature>
<sequence length="260" mass="29250">MRKVIFATALAALAVPAAPALAQHAMVGYTIRSTSMRAGPDFDYPIVRRIARNARVDVYGCLRDRSWCDVGYRYDRGWIFGRDLVVDDRGRRRGIVDYSGIGVLSFIFGSYWDSHYRGRSFYTERPRWERRYYDNYRPNWGPRPQTPPAYQQHRGQPVQPVRPGAMRPPVPMRPQPQPAQPRPVQPQPFHPLPQPRATQEHHRGSPTQVPPSGARRGFAPGATPTPVNPTPPAVRRGNPALQSAGGQQHHGKKGEGAKQP</sequence>
<organism evidence="4 5">
    <name type="scientific">Sphingomonas oligophenolica</name>
    <dbReference type="NCBI Taxonomy" id="301154"/>
    <lineage>
        <taxon>Bacteria</taxon>
        <taxon>Pseudomonadati</taxon>
        <taxon>Pseudomonadota</taxon>
        <taxon>Alphaproteobacteria</taxon>
        <taxon>Sphingomonadales</taxon>
        <taxon>Sphingomonadaceae</taxon>
        <taxon>Sphingomonas</taxon>
    </lineage>
</organism>
<dbReference type="EMBL" id="JBDIME010000024">
    <property type="protein sequence ID" value="MEN2792151.1"/>
    <property type="molecule type" value="Genomic_DNA"/>
</dbReference>
<dbReference type="RefSeq" id="WP_343888128.1">
    <property type="nucleotide sequence ID" value="NZ_BAAAEH010000007.1"/>
</dbReference>
<dbReference type="Gene3D" id="2.30.30.40">
    <property type="entry name" value="SH3 Domains"/>
    <property type="match status" value="1"/>
</dbReference>
<feature type="compositionally biased region" description="Pro residues" evidence="1">
    <location>
        <begin position="166"/>
        <end position="194"/>
    </location>
</feature>